<evidence type="ECO:0000313" key="18">
    <source>
        <dbReference type="EMBL" id="KHJ93716.1"/>
    </source>
</evidence>
<feature type="compositionally biased region" description="Polar residues" evidence="16">
    <location>
        <begin position="21"/>
        <end position="40"/>
    </location>
</feature>
<keyword evidence="10" id="KW-1278">Translocase</keyword>
<feature type="transmembrane region" description="Helical" evidence="15">
    <location>
        <begin position="464"/>
        <end position="487"/>
    </location>
</feature>
<dbReference type="Pfam" id="PF00122">
    <property type="entry name" value="E1-E2_ATPase"/>
    <property type="match status" value="1"/>
</dbReference>
<feature type="transmembrane region" description="Helical" evidence="15">
    <location>
        <begin position="387"/>
        <end position="408"/>
    </location>
</feature>
<feature type="transmembrane region" description="Helical" evidence="15">
    <location>
        <begin position="1093"/>
        <end position="1113"/>
    </location>
</feature>
<evidence type="ECO:0000256" key="10">
    <source>
        <dbReference type="ARBA" id="ARBA00022967"/>
    </source>
</evidence>
<dbReference type="Proteomes" id="UP000053660">
    <property type="component" value="Unassembled WGS sequence"/>
</dbReference>
<dbReference type="SUPFAM" id="SSF81665">
    <property type="entry name" value="Calcium ATPase, transmembrane domain M"/>
    <property type="match status" value="1"/>
</dbReference>
<dbReference type="GO" id="GO:0140581">
    <property type="term" value="F:P-type monovalent copper transporter activity"/>
    <property type="evidence" value="ECO:0007669"/>
    <property type="project" value="UniProtKB-EC"/>
</dbReference>
<dbReference type="Pfam" id="PF00403">
    <property type="entry name" value="HMA"/>
    <property type="match status" value="4"/>
</dbReference>
<dbReference type="InterPro" id="IPR018303">
    <property type="entry name" value="ATPase_P-typ_P_site"/>
</dbReference>
<evidence type="ECO:0000256" key="16">
    <source>
        <dbReference type="SAM" id="MobiDB-lite"/>
    </source>
</evidence>
<dbReference type="InterPro" id="IPR001757">
    <property type="entry name" value="P_typ_ATPase"/>
</dbReference>
<dbReference type="InterPro" id="IPR023299">
    <property type="entry name" value="ATPase_P-typ_cyto_dom_N"/>
</dbReference>
<dbReference type="OrthoDB" id="432719at2759"/>
<dbReference type="SFLD" id="SFLDF00027">
    <property type="entry name" value="p-type_atpase"/>
    <property type="match status" value="1"/>
</dbReference>
<keyword evidence="12" id="KW-0186">Copper</keyword>
<protein>
    <recommendedName>
        <fullName evidence="2">P-type Cu(+) transporter</fullName>
        <ecNumber evidence="2">7.2.2.8</ecNumber>
    </recommendedName>
</protein>
<evidence type="ECO:0000313" key="19">
    <source>
        <dbReference type="Proteomes" id="UP000053660"/>
    </source>
</evidence>
<keyword evidence="3" id="KW-0813">Transport</keyword>
<dbReference type="PROSITE" id="PS50846">
    <property type="entry name" value="HMA_2"/>
    <property type="match status" value="4"/>
</dbReference>
<keyword evidence="14 15" id="KW-0472">Membrane</keyword>
<name>A0A0B1TC90_OESDE</name>
<evidence type="ECO:0000256" key="12">
    <source>
        <dbReference type="ARBA" id="ARBA00023008"/>
    </source>
</evidence>
<dbReference type="InterPro" id="IPR036163">
    <property type="entry name" value="HMA_dom_sf"/>
</dbReference>
<dbReference type="Gene3D" id="3.30.70.100">
    <property type="match status" value="4"/>
</dbReference>
<dbReference type="FunFam" id="3.30.70.100:FF:000001">
    <property type="entry name" value="ATPase copper transporting beta"/>
    <property type="match status" value="4"/>
</dbReference>
<dbReference type="SFLD" id="SFLDG00002">
    <property type="entry name" value="C1.7:_P-type_atpase_like"/>
    <property type="match status" value="1"/>
</dbReference>
<evidence type="ECO:0000256" key="13">
    <source>
        <dbReference type="ARBA" id="ARBA00023065"/>
    </source>
</evidence>
<feature type="transmembrane region" description="Helical" evidence="15">
    <location>
        <begin position="1065"/>
        <end position="1087"/>
    </location>
</feature>
<accession>A0A0B1TC90</accession>
<comment type="similarity">
    <text evidence="15">Belongs to the cation transport ATPase (P-type) (TC 3.A.3) family. Type IB subfamily.</text>
</comment>
<dbReference type="GO" id="GO:0005802">
    <property type="term" value="C:trans-Golgi network"/>
    <property type="evidence" value="ECO:0007669"/>
    <property type="project" value="UniProtKB-ARBA"/>
</dbReference>
<dbReference type="InterPro" id="IPR023298">
    <property type="entry name" value="ATPase_P-typ_TM_dom_sf"/>
</dbReference>
<evidence type="ECO:0000256" key="8">
    <source>
        <dbReference type="ARBA" id="ARBA00022796"/>
    </source>
</evidence>
<evidence type="ECO:0000256" key="1">
    <source>
        <dbReference type="ARBA" id="ARBA00004166"/>
    </source>
</evidence>
<dbReference type="SUPFAM" id="SSF81653">
    <property type="entry name" value="Calcium ATPase, transduction domain A"/>
    <property type="match status" value="1"/>
</dbReference>
<keyword evidence="7 15" id="KW-0547">Nucleotide-binding</keyword>
<feature type="domain" description="HMA" evidence="17">
    <location>
        <begin position="50"/>
        <end position="116"/>
    </location>
</feature>
<dbReference type="PRINTS" id="PR00942">
    <property type="entry name" value="CUATPASEI"/>
</dbReference>
<feature type="transmembrane region" description="Helical" evidence="15">
    <location>
        <begin position="653"/>
        <end position="677"/>
    </location>
</feature>
<evidence type="ECO:0000259" key="17">
    <source>
        <dbReference type="PROSITE" id="PS50846"/>
    </source>
</evidence>
<dbReference type="InterPro" id="IPR027256">
    <property type="entry name" value="P-typ_ATPase_IB"/>
</dbReference>
<organism evidence="18 19">
    <name type="scientific">Oesophagostomum dentatum</name>
    <name type="common">Nodular worm</name>
    <dbReference type="NCBI Taxonomy" id="61180"/>
    <lineage>
        <taxon>Eukaryota</taxon>
        <taxon>Metazoa</taxon>
        <taxon>Ecdysozoa</taxon>
        <taxon>Nematoda</taxon>
        <taxon>Chromadorea</taxon>
        <taxon>Rhabditida</taxon>
        <taxon>Rhabditina</taxon>
        <taxon>Rhabditomorpha</taxon>
        <taxon>Strongyloidea</taxon>
        <taxon>Strongylidae</taxon>
        <taxon>Oesophagostomum</taxon>
    </lineage>
</organism>
<dbReference type="EC" id="7.2.2.8" evidence="2"/>
<feature type="domain" description="HMA" evidence="17">
    <location>
        <begin position="134"/>
        <end position="200"/>
    </location>
</feature>
<dbReference type="Gene3D" id="3.40.50.1000">
    <property type="entry name" value="HAD superfamily/HAD-like"/>
    <property type="match status" value="1"/>
</dbReference>
<evidence type="ECO:0000256" key="9">
    <source>
        <dbReference type="ARBA" id="ARBA00022840"/>
    </source>
</evidence>
<dbReference type="EMBL" id="KN550640">
    <property type="protein sequence ID" value="KHJ93716.1"/>
    <property type="molecule type" value="Genomic_DNA"/>
</dbReference>
<dbReference type="CDD" id="cd02094">
    <property type="entry name" value="P-type_ATPase_Cu-like"/>
    <property type="match status" value="1"/>
</dbReference>
<reference evidence="18 19" key="1">
    <citation type="submission" date="2014-03" db="EMBL/GenBank/DDBJ databases">
        <title>Draft genome of the hookworm Oesophagostomum dentatum.</title>
        <authorList>
            <person name="Mitreva M."/>
        </authorList>
    </citation>
    <scope>NUCLEOTIDE SEQUENCE [LARGE SCALE GENOMIC DNA]</scope>
    <source>
        <strain evidence="18 19">OD-Hann</strain>
    </source>
</reference>
<dbReference type="Pfam" id="PF00702">
    <property type="entry name" value="Hydrolase"/>
    <property type="match status" value="1"/>
</dbReference>
<evidence type="ECO:0000256" key="3">
    <source>
        <dbReference type="ARBA" id="ARBA00022448"/>
    </source>
</evidence>
<dbReference type="Gene3D" id="3.40.1110.10">
    <property type="entry name" value="Calcium-transporting ATPase, cytoplasmic domain N"/>
    <property type="match status" value="1"/>
</dbReference>
<evidence type="ECO:0000256" key="15">
    <source>
        <dbReference type="RuleBase" id="RU362081"/>
    </source>
</evidence>
<evidence type="ECO:0000256" key="2">
    <source>
        <dbReference type="ARBA" id="ARBA00012517"/>
    </source>
</evidence>
<evidence type="ECO:0000256" key="11">
    <source>
        <dbReference type="ARBA" id="ARBA00022989"/>
    </source>
</evidence>
<dbReference type="GO" id="GO:0016887">
    <property type="term" value="F:ATP hydrolysis activity"/>
    <property type="evidence" value="ECO:0007669"/>
    <property type="project" value="InterPro"/>
</dbReference>
<dbReference type="NCBIfam" id="TIGR01494">
    <property type="entry name" value="ATPase_P-type"/>
    <property type="match status" value="2"/>
</dbReference>
<dbReference type="FunFam" id="3.40.50.1000:FF:000144">
    <property type="entry name" value="copper-transporting ATPase 1 isoform X2"/>
    <property type="match status" value="1"/>
</dbReference>
<feature type="transmembrane region" description="Helical" evidence="15">
    <location>
        <begin position="493"/>
        <end position="513"/>
    </location>
</feature>
<dbReference type="CDD" id="cd00371">
    <property type="entry name" value="HMA"/>
    <property type="match status" value="4"/>
</dbReference>
<gene>
    <name evidence="18" type="ORF">OESDEN_06367</name>
</gene>
<dbReference type="PRINTS" id="PR00119">
    <property type="entry name" value="CATATPASE"/>
</dbReference>
<keyword evidence="19" id="KW-1185">Reference proteome</keyword>
<dbReference type="SUPFAM" id="SSF55008">
    <property type="entry name" value="HMA, heavy metal-associated domain"/>
    <property type="match status" value="4"/>
</dbReference>
<dbReference type="GO" id="GO:0005524">
    <property type="term" value="F:ATP binding"/>
    <property type="evidence" value="ECO:0007669"/>
    <property type="project" value="UniProtKB-UniRule"/>
</dbReference>
<dbReference type="PANTHER" id="PTHR46594:SF4">
    <property type="entry name" value="P-TYPE CATION-TRANSPORTING ATPASE"/>
    <property type="match status" value="1"/>
</dbReference>
<dbReference type="InterPro" id="IPR017969">
    <property type="entry name" value="Heavy-metal-associated_CS"/>
</dbReference>
<feature type="transmembrane region" description="Helical" evidence="15">
    <location>
        <begin position="697"/>
        <end position="717"/>
    </location>
</feature>
<keyword evidence="11 15" id="KW-1133">Transmembrane helix</keyword>
<keyword evidence="6" id="KW-0677">Repeat</keyword>
<keyword evidence="8" id="KW-0187">Copper transport</keyword>
<sequence>MTNEYRDDLCLLDDSVLAPRTSVSSNTRIPAPPSHNSNPKPNVAPKDQSQTAVISIKGMTCHACVNNIQDTLGARPGIHSCIVSLEAAEGVVAFNPVLWTAEKVAESIDDMGFEAKVKNFSTDKVPVHPSSVQRRAVISIKGMVCHACVNNIQDTISQRPGVHSVVVSLENEEGTFIFDPSVLKDDQVVEAVDDMGFEAKLISAEGLFNVLLLQIATDNLEKCTLAVEGMTCASCVQYIERNMAKLRGVQSIVVALIAGKAEINYNPTLTSVEKLIAEMTSLGYQASLIDSAISAFNKIHLVIGGLNSEADANRIESHTISKTGVESCHVSLATSLATVEFSPSAVGPRDLIALIEGLGYTAELASKDDQVRRLDHSEEVRKWRTTFLVSLIFGVPVMLIMVVFHWVLHTPMHPENQTPVLSPALSLDNLLLLLLCTPVQVIGGRYFYVASWKAIRHGTANMDVLIVLATTIAFTYSILVLIIALVLRWPASPMTFFDVPPMLIVFISLGRMLEHKAKGKTSEALSRLMSLQAKEATLVTMDSEGRVTSEKGINIELVQRNDLIKVVAGAKVPVDGVVVDGKSSADESFITGESMPVVKKPGSMVIGGSVNQKGVLIVKATHVGQDSTLSQIVRLVEEAQTNKAPIQQMADRIAGYFVPCVICIAVITLIAWIVVGYMSEKYVDLSPTGRFESVMKVAFEAAITVLAIACPCSLGLATPTAVMVGTGVGATNGILIKGGEPLESVHKVTTVIFDKTGTITEGRPRVISILTLRSPLDMPLKTLALICGSAESHSEHPIGGAITNFVRQWLGDPTWAAVSRFHVSSGHGVSCQISGVRKSLSALTSGNAPTLSEGEEIVLSDSKVLYKQISCAPFNRTLKDPDTYEVVIGSENMMQKYGIAVDEIAAVALSVEQQKGHISVLCAINNEVVAIISIADQIKKEAPMAVWALSRMGMRVVLLTGDNSKTATSTAKQVGIADVFSEVLPNQKQIKIHQLQELGERVAMVGDGVNDSPALASADVGIAIAAGSDVAIESAGIVLVRNDLIDVVGAIELSKKTTSRIRLNFLFAIIYNAIGIPIAAGVFRPWGFMLQPWMAAAAMALSSVSVVTSSLLLKTYKKPTFGSLHTAEYKRHAKALEAGNFEVRVHRGLDDTGVFRTSSRLSVISSKMGSILGSTSSIISGRKARQQLLDGGDGSDSDDLIV</sequence>
<dbReference type="GO" id="GO:0016020">
    <property type="term" value="C:membrane"/>
    <property type="evidence" value="ECO:0007669"/>
    <property type="project" value="UniProtKB-SubCell"/>
</dbReference>
<dbReference type="Gene3D" id="2.70.150.10">
    <property type="entry name" value="Calcium-transporting ATPase, cytoplasmic transduction domain A"/>
    <property type="match status" value="1"/>
</dbReference>
<keyword evidence="13" id="KW-0406">Ion transport</keyword>
<dbReference type="SUPFAM" id="SSF56784">
    <property type="entry name" value="HAD-like"/>
    <property type="match status" value="1"/>
</dbReference>
<dbReference type="PROSITE" id="PS01047">
    <property type="entry name" value="HMA_1"/>
    <property type="match status" value="2"/>
</dbReference>
<dbReference type="InterPro" id="IPR006121">
    <property type="entry name" value="HMA_dom"/>
</dbReference>
<keyword evidence="5 15" id="KW-0479">Metal-binding</keyword>
<keyword evidence="4 15" id="KW-0812">Transmembrane</keyword>
<dbReference type="AlphaFoldDB" id="A0A0B1TC90"/>
<dbReference type="InterPro" id="IPR044492">
    <property type="entry name" value="P_typ_ATPase_HD_dom"/>
</dbReference>
<keyword evidence="9 15" id="KW-0067">ATP-binding</keyword>
<dbReference type="NCBIfam" id="TIGR01525">
    <property type="entry name" value="ATPase-IB_hvy"/>
    <property type="match status" value="1"/>
</dbReference>
<evidence type="ECO:0000256" key="5">
    <source>
        <dbReference type="ARBA" id="ARBA00022723"/>
    </source>
</evidence>
<feature type="domain" description="HMA" evidence="17">
    <location>
        <begin position="297"/>
        <end position="363"/>
    </location>
</feature>
<evidence type="ECO:0000256" key="7">
    <source>
        <dbReference type="ARBA" id="ARBA00022741"/>
    </source>
</evidence>
<dbReference type="GO" id="GO:0005507">
    <property type="term" value="F:copper ion binding"/>
    <property type="evidence" value="ECO:0007669"/>
    <property type="project" value="InterPro"/>
</dbReference>
<dbReference type="InterPro" id="IPR059000">
    <property type="entry name" value="ATPase_P-type_domA"/>
</dbReference>
<dbReference type="PANTHER" id="PTHR46594">
    <property type="entry name" value="P-TYPE CATION-TRANSPORTING ATPASE"/>
    <property type="match status" value="1"/>
</dbReference>
<proteinExistence type="inferred from homology"/>
<dbReference type="InterPro" id="IPR036412">
    <property type="entry name" value="HAD-like_sf"/>
</dbReference>
<dbReference type="PROSITE" id="PS00154">
    <property type="entry name" value="ATPASE_E1_E2"/>
    <property type="match status" value="1"/>
</dbReference>
<feature type="transmembrane region" description="Helical" evidence="15">
    <location>
        <begin position="420"/>
        <end position="443"/>
    </location>
</feature>
<dbReference type="FunFam" id="2.70.150.10:FF:000002">
    <property type="entry name" value="Copper-transporting ATPase 1, putative"/>
    <property type="match status" value="1"/>
</dbReference>
<dbReference type="InterPro" id="IPR006122">
    <property type="entry name" value="HMA_Cu_ion-bd"/>
</dbReference>
<evidence type="ECO:0000256" key="4">
    <source>
        <dbReference type="ARBA" id="ARBA00022692"/>
    </source>
</evidence>
<feature type="region of interest" description="Disordered" evidence="16">
    <location>
        <begin position="21"/>
        <end position="49"/>
    </location>
</feature>
<dbReference type="InterPro" id="IPR008250">
    <property type="entry name" value="ATPase_P-typ_transduc_dom_A_sf"/>
</dbReference>
<dbReference type="NCBIfam" id="TIGR00003">
    <property type="entry name" value="copper ion binding protein"/>
    <property type="match status" value="3"/>
</dbReference>
<comment type="subcellular location">
    <subcellularLocation>
        <location evidence="1">Golgi apparatus</location>
        <location evidence="1">trans-Golgi network membrane</location>
        <topology evidence="1">Multi-pass membrane protein</topology>
    </subcellularLocation>
    <subcellularLocation>
        <location evidence="15">Membrane</location>
    </subcellularLocation>
</comment>
<dbReference type="InterPro" id="IPR023214">
    <property type="entry name" value="HAD_sf"/>
</dbReference>
<dbReference type="SFLD" id="SFLDS00003">
    <property type="entry name" value="Haloacid_Dehalogenase"/>
    <property type="match status" value="1"/>
</dbReference>
<evidence type="ECO:0000256" key="14">
    <source>
        <dbReference type="ARBA" id="ARBA00023136"/>
    </source>
</evidence>
<feature type="domain" description="HMA" evidence="17">
    <location>
        <begin position="221"/>
        <end position="287"/>
    </location>
</feature>
<evidence type="ECO:0000256" key="6">
    <source>
        <dbReference type="ARBA" id="ARBA00022737"/>
    </source>
</evidence>